<feature type="binding site" evidence="6">
    <location>
        <begin position="83"/>
        <end position="90"/>
    </location>
    <ligand>
        <name>ATP</name>
        <dbReference type="ChEBI" id="CHEBI:30616"/>
    </ligand>
</feature>
<proteinExistence type="inferred from homology"/>
<dbReference type="GO" id="GO:0003777">
    <property type="term" value="F:microtubule motor activity"/>
    <property type="evidence" value="ECO:0007669"/>
    <property type="project" value="InterPro"/>
</dbReference>
<reference evidence="10" key="1">
    <citation type="submission" date="2021-01" db="EMBL/GenBank/DDBJ databases">
        <authorList>
            <person name="Corre E."/>
            <person name="Pelletier E."/>
            <person name="Niang G."/>
            <person name="Scheremetjew M."/>
            <person name="Finn R."/>
            <person name="Kale V."/>
            <person name="Holt S."/>
            <person name="Cochrane G."/>
            <person name="Meng A."/>
            <person name="Brown T."/>
            <person name="Cohen L."/>
        </authorList>
    </citation>
    <scope>NUCLEOTIDE SEQUENCE</scope>
    <source>
        <strain evidence="10">CCMP1510</strain>
    </source>
</reference>
<evidence type="ECO:0000313" key="10">
    <source>
        <dbReference type="EMBL" id="CAE0364424.1"/>
    </source>
</evidence>
<dbReference type="GO" id="GO:0007018">
    <property type="term" value="P:microtubule-based movement"/>
    <property type="evidence" value="ECO:0007669"/>
    <property type="project" value="InterPro"/>
</dbReference>
<protein>
    <recommendedName>
        <fullName evidence="7">Kinesin-like protein</fullName>
    </recommendedName>
</protein>
<dbReference type="SMART" id="SM00129">
    <property type="entry name" value="KISc"/>
    <property type="match status" value="1"/>
</dbReference>
<dbReference type="InterPro" id="IPR001752">
    <property type="entry name" value="Kinesin_motor_dom"/>
</dbReference>
<evidence type="ECO:0000256" key="6">
    <source>
        <dbReference type="PROSITE-ProRule" id="PRU00283"/>
    </source>
</evidence>
<dbReference type="InterPro" id="IPR027417">
    <property type="entry name" value="P-loop_NTPase"/>
</dbReference>
<dbReference type="PROSITE" id="PS00411">
    <property type="entry name" value="KINESIN_MOTOR_1"/>
    <property type="match status" value="1"/>
</dbReference>
<dbReference type="GO" id="GO:0005874">
    <property type="term" value="C:microtubule"/>
    <property type="evidence" value="ECO:0007669"/>
    <property type="project" value="UniProtKB-KW"/>
</dbReference>
<evidence type="ECO:0000256" key="3">
    <source>
        <dbReference type="ARBA" id="ARBA00022741"/>
    </source>
</evidence>
<dbReference type="GO" id="GO:0051231">
    <property type="term" value="P:spindle elongation"/>
    <property type="evidence" value="ECO:0007669"/>
    <property type="project" value="TreeGrafter"/>
</dbReference>
<dbReference type="InterPro" id="IPR027640">
    <property type="entry name" value="Kinesin-like_fam"/>
</dbReference>
<name>A0A7S3JTH1_9STRA</name>
<dbReference type="PANTHER" id="PTHR47969:SF15">
    <property type="entry name" value="CHROMOSOME-ASSOCIATED KINESIN KIF4A-RELATED"/>
    <property type="match status" value="1"/>
</dbReference>
<feature type="compositionally biased region" description="Basic and acidic residues" evidence="8">
    <location>
        <begin position="625"/>
        <end position="639"/>
    </location>
</feature>
<feature type="domain" description="Kinesin motor" evidence="9">
    <location>
        <begin position="6"/>
        <end position="332"/>
    </location>
</feature>
<evidence type="ECO:0000256" key="2">
    <source>
        <dbReference type="ARBA" id="ARBA00022490"/>
    </source>
</evidence>
<evidence type="ECO:0000256" key="5">
    <source>
        <dbReference type="ARBA" id="ARBA00023054"/>
    </source>
</evidence>
<dbReference type="AlphaFoldDB" id="A0A7S3JTH1"/>
<keyword evidence="6 7" id="KW-0505">Motor protein</keyword>
<comment type="subcellular location">
    <subcellularLocation>
        <location evidence="1">Cytoplasm</location>
    </subcellularLocation>
</comment>
<sequence length="996" mass="110884">MSGKEKVQVVVRVRPLVGNEDTKCIECEEERGIVRIGKTKEFSFGSGLIVDGANRFEETYSKTAGSLISKLFQGYNATVLAYGQTGSGKTYSMFGSCELFTSSHASLVGSKGVIPMAVEAIFAQQPKGTTVSCALMEVYNEEVRDLLGGSQAPLTIRDGSTNAKDVTIVGLTERVVNCAEEVFEWLARGAEKRKTASTDMNARSSRSHMITTFKIRVKTEQVETVSKLHLVDLAGSERAKRTGATGDRLKEGIGINKSLLALGNVVAKLVEISETGGALDHVPYRDSSLTRVLADSLGGSALSVMLACISPATADADESANTLRWAGRAAKVSNAVAVNVVQSASADVTALRRQLAREASLRLAAEDRCRRLDALNRQLSKRVDVLRLAVGDDEKAATAEAAIFYSGDGGESKDLMGDDDVVEDMLMGDDDDEDEEEEEDLFMLLEDEGRTTGIAKDSETMNESNKSSTTRLSASKADLLIASDEAKLESLKIEQRCMENLRVHYEAAISKLEREVAELEKERKAALNPKPQETTEVERRLLREKTRELEQRLSRLRAEAAKASSEAKKCEMLKRRAESEASRLRAAVDEARRKRGELQKALQTRDAAHAARAREWQKQSRRLRRDRDRLSGEKRRMAEKYALADRTRARQLAQTRAQLKRLRKNYAPLRAVHQSYRGNSTKSSQHGRQKSNTKSEPLEQLPHWLEEEIDRRAREEEEDRDAEEDDGFEDRVRRLEELSWQETDTDAWHLLDCVCQDLARNRAVQRAARASLTAKASETRMWLQNDRAAYRRRLSGVLGDEALLEEEDDQAQVPSATLGPPPHSGNKSVMEEYSARCQRIRKSVANGKELEAVADKLKAVKSVVSDLRAQRAAEKDEAARLLRDQVKRDYNKPWLENAAVHENTTLAITNEEDSGYHDNDDSTSRASSNRDYDRPWRTNTHLPVAPLALPPPAPTVEQQQDDPPACRTSFEGSKSYFYEAAQTPREPLAELTPLCD</sequence>
<evidence type="ECO:0000256" key="8">
    <source>
        <dbReference type="SAM" id="MobiDB-lite"/>
    </source>
</evidence>
<comment type="similarity">
    <text evidence="6 7">Belongs to the TRAFAC class myosin-kinesin ATPase superfamily. Kinesin family.</text>
</comment>
<feature type="region of interest" description="Disordered" evidence="8">
    <location>
        <begin position="806"/>
        <end position="828"/>
    </location>
</feature>
<keyword evidence="3 6" id="KW-0547">Nucleotide-binding</keyword>
<accession>A0A7S3JTH1</accession>
<dbReference type="Pfam" id="PF00225">
    <property type="entry name" value="Kinesin"/>
    <property type="match status" value="1"/>
</dbReference>
<feature type="region of interest" description="Disordered" evidence="8">
    <location>
        <begin position="905"/>
        <end position="971"/>
    </location>
</feature>
<keyword evidence="7" id="KW-0493">Microtubule</keyword>
<dbReference type="GO" id="GO:0005737">
    <property type="term" value="C:cytoplasm"/>
    <property type="evidence" value="ECO:0007669"/>
    <property type="project" value="UniProtKB-SubCell"/>
</dbReference>
<feature type="compositionally biased region" description="Basic and acidic residues" evidence="8">
    <location>
        <begin position="606"/>
        <end position="618"/>
    </location>
</feature>
<dbReference type="InterPro" id="IPR019821">
    <property type="entry name" value="Kinesin_motor_CS"/>
</dbReference>
<keyword evidence="2" id="KW-0963">Cytoplasm</keyword>
<dbReference type="EMBL" id="HBIJ01007335">
    <property type="protein sequence ID" value="CAE0364424.1"/>
    <property type="molecule type" value="Transcribed_RNA"/>
</dbReference>
<dbReference type="PRINTS" id="PR00380">
    <property type="entry name" value="KINESINHEAVY"/>
</dbReference>
<feature type="compositionally biased region" description="Basic and acidic residues" evidence="8">
    <location>
        <begin position="914"/>
        <end position="936"/>
    </location>
</feature>
<evidence type="ECO:0000259" key="9">
    <source>
        <dbReference type="PROSITE" id="PS50067"/>
    </source>
</evidence>
<dbReference type="Gene3D" id="3.40.850.10">
    <property type="entry name" value="Kinesin motor domain"/>
    <property type="match status" value="1"/>
</dbReference>
<feature type="region of interest" description="Disordered" evidence="8">
    <location>
        <begin position="662"/>
        <end position="704"/>
    </location>
</feature>
<dbReference type="GO" id="GO:0008017">
    <property type="term" value="F:microtubule binding"/>
    <property type="evidence" value="ECO:0007669"/>
    <property type="project" value="InterPro"/>
</dbReference>
<dbReference type="GO" id="GO:0005875">
    <property type="term" value="C:microtubule associated complex"/>
    <property type="evidence" value="ECO:0007669"/>
    <property type="project" value="TreeGrafter"/>
</dbReference>
<dbReference type="PROSITE" id="PS50067">
    <property type="entry name" value="KINESIN_MOTOR_2"/>
    <property type="match status" value="1"/>
</dbReference>
<keyword evidence="4 6" id="KW-0067">ATP-binding</keyword>
<feature type="region of interest" description="Disordered" evidence="8">
    <location>
        <begin position="597"/>
        <end position="639"/>
    </location>
</feature>
<gene>
    <name evidence="10" type="ORF">ALAG00032_LOCUS5165</name>
</gene>
<dbReference type="InterPro" id="IPR036961">
    <property type="entry name" value="Kinesin_motor_dom_sf"/>
</dbReference>
<dbReference type="SUPFAM" id="SSF52540">
    <property type="entry name" value="P-loop containing nucleoside triphosphate hydrolases"/>
    <property type="match status" value="1"/>
</dbReference>
<keyword evidence="5" id="KW-0175">Coiled coil</keyword>
<dbReference type="PANTHER" id="PTHR47969">
    <property type="entry name" value="CHROMOSOME-ASSOCIATED KINESIN KIF4A-RELATED"/>
    <property type="match status" value="1"/>
</dbReference>
<dbReference type="GO" id="GO:0007052">
    <property type="term" value="P:mitotic spindle organization"/>
    <property type="evidence" value="ECO:0007669"/>
    <property type="project" value="TreeGrafter"/>
</dbReference>
<evidence type="ECO:0000256" key="1">
    <source>
        <dbReference type="ARBA" id="ARBA00004496"/>
    </source>
</evidence>
<dbReference type="GO" id="GO:0005524">
    <property type="term" value="F:ATP binding"/>
    <property type="evidence" value="ECO:0007669"/>
    <property type="project" value="UniProtKB-UniRule"/>
</dbReference>
<organism evidence="10">
    <name type="scientific">Aureoumbra lagunensis</name>
    <dbReference type="NCBI Taxonomy" id="44058"/>
    <lineage>
        <taxon>Eukaryota</taxon>
        <taxon>Sar</taxon>
        <taxon>Stramenopiles</taxon>
        <taxon>Ochrophyta</taxon>
        <taxon>Pelagophyceae</taxon>
        <taxon>Pelagomonadales</taxon>
        <taxon>Aureoumbra</taxon>
    </lineage>
</organism>
<evidence type="ECO:0000256" key="7">
    <source>
        <dbReference type="RuleBase" id="RU000394"/>
    </source>
</evidence>
<evidence type="ECO:0000256" key="4">
    <source>
        <dbReference type="ARBA" id="ARBA00022840"/>
    </source>
</evidence>